<gene>
    <name evidence="3" type="ORF">RGQ30_24220</name>
</gene>
<keyword evidence="2" id="KW-0812">Transmembrane</keyword>
<dbReference type="Gene3D" id="1.20.1250.20">
    <property type="entry name" value="MFS general substrate transporter like domains"/>
    <property type="match status" value="2"/>
</dbReference>
<feature type="transmembrane region" description="Helical" evidence="2">
    <location>
        <begin position="284"/>
        <end position="303"/>
    </location>
</feature>
<dbReference type="InterPro" id="IPR036259">
    <property type="entry name" value="MFS_trans_sf"/>
</dbReference>
<evidence type="ECO:0000256" key="2">
    <source>
        <dbReference type="SAM" id="Phobius"/>
    </source>
</evidence>
<dbReference type="GO" id="GO:0008643">
    <property type="term" value="P:carbohydrate transport"/>
    <property type="evidence" value="ECO:0007669"/>
    <property type="project" value="InterPro"/>
</dbReference>
<evidence type="ECO:0000313" key="3">
    <source>
        <dbReference type="EMBL" id="BET26921.1"/>
    </source>
</evidence>
<accession>A0AA86MED8</accession>
<keyword evidence="2" id="KW-0472">Membrane</keyword>
<feature type="transmembrane region" description="Helical" evidence="2">
    <location>
        <begin position="154"/>
        <end position="176"/>
    </location>
</feature>
<dbReference type="KEGG" id="lto:RGQ30_24220"/>
<comment type="similarity">
    <text evidence="1">Belongs to the sodium:galactoside symporter (TC 2.A.2) family.</text>
</comment>
<keyword evidence="4" id="KW-1185">Reference proteome</keyword>
<dbReference type="GO" id="GO:0015293">
    <property type="term" value="F:symporter activity"/>
    <property type="evidence" value="ECO:0007669"/>
    <property type="project" value="InterPro"/>
</dbReference>
<feature type="transmembrane region" description="Helical" evidence="2">
    <location>
        <begin position="14"/>
        <end position="35"/>
    </location>
</feature>
<dbReference type="Pfam" id="PF13347">
    <property type="entry name" value="MFS_2"/>
    <property type="match status" value="1"/>
</dbReference>
<dbReference type="SUPFAM" id="SSF103473">
    <property type="entry name" value="MFS general substrate transporter"/>
    <property type="match status" value="1"/>
</dbReference>
<dbReference type="RefSeq" id="WP_130557950.1">
    <property type="nucleotide sequence ID" value="NZ_AP028947.1"/>
</dbReference>
<keyword evidence="2" id="KW-1133">Transmembrane helix</keyword>
<organism evidence="3 4">
    <name type="scientific">Limnobacter thiooxidans</name>
    <dbReference type="NCBI Taxonomy" id="131080"/>
    <lineage>
        <taxon>Bacteria</taxon>
        <taxon>Pseudomonadati</taxon>
        <taxon>Pseudomonadota</taxon>
        <taxon>Betaproteobacteria</taxon>
        <taxon>Burkholderiales</taxon>
        <taxon>Burkholderiaceae</taxon>
        <taxon>Limnobacter</taxon>
    </lineage>
</organism>
<feature type="transmembrane region" description="Helical" evidence="2">
    <location>
        <begin position="250"/>
        <end position="272"/>
    </location>
</feature>
<reference evidence="3 4" key="1">
    <citation type="submission" date="2023-10" db="EMBL/GenBank/DDBJ databases">
        <title>Complete Genome Sequence of Limnobacter thiooxidans CS-K2T, Isolated from freshwater lake sediments in Bavaria, Germany.</title>
        <authorList>
            <person name="Naruki M."/>
            <person name="Watanabe A."/>
            <person name="Warashina T."/>
            <person name="Morita T."/>
            <person name="Arakawa K."/>
        </authorList>
    </citation>
    <scope>NUCLEOTIDE SEQUENCE [LARGE SCALE GENOMIC DNA]</scope>
    <source>
        <strain evidence="3 4">CS-K2</strain>
    </source>
</reference>
<proteinExistence type="inferred from homology"/>
<feature type="transmembrane region" description="Helical" evidence="2">
    <location>
        <begin position="383"/>
        <end position="403"/>
    </location>
</feature>
<feature type="transmembrane region" description="Helical" evidence="2">
    <location>
        <begin position="47"/>
        <end position="72"/>
    </location>
</feature>
<dbReference type="PANTHER" id="PTHR11328:SF24">
    <property type="entry name" value="MAJOR FACILITATOR SUPERFAMILY (MFS) PROFILE DOMAIN-CONTAINING PROTEIN"/>
    <property type="match status" value="1"/>
</dbReference>
<sequence length="469" mass="50289">MSKSNQAETSAKNLLNYGLLGWALGAVAVPIYIQVPYLYTRIYEVPSAWVGIILLLSRLLDAVLDPAIGLWVDRRSAKGNSGNSGNRYALPLLLSVPLLLLGMAGVFFPLGDTPTEYAASLMASLIVVHLGYSFASIAYQAWGAELGHTDKERSTYVAVREGVGILGVVFAVSLALETNAGLIFTVFAVMLVLGMYLLLKFSPQPDTAARQTANALGNSFSKAQSSVTASIRKGLADIVQPLRRENFRKLMGVFLCNGLAAALPATLVPFYMRDRLGLGDSDQWVLAVYFLVGAASTVFWVWLSSKIGLARAWLLGMLLSIPAFVVVVVLGEGDLAGYLLVCVVTGFALGADLSLPAALVARLIEENGERGKTEGTYFGLWNWVNKFNLALAPSFALGTLQWFNYSADMAKTDSYQGMGLLEQLANDPLLWVYALLPCALKLLAIVLLGRSGLASLNSTQPNKATGSTS</sequence>
<dbReference type="AlphaFoldDB" id="A0AA86MED8"/>
<dbReference type="PANTHER" id="PTHR11328">
    <property type="entry name" value="MAJOR FACILITATOR SUPERFAMILY DOMAIN-CONTAINING PROTEIN"/>
    <property type="match status" value="1"/>
</dbReference>
<feature type="transmembrane region" description="Helical" evidence="2">
    <location>
        <begin position="312"/>
        <end position="331"/>
    </location>
</feature>
<evidence type="ECO:0000313" key="4">
    <source>
        <dbReference type="Proteomes" id="UP001329151"/>
    </source>
</evidence>
<feature type="transmembrane region" description="Helical" evidence="2">
    <location>
        <begin position="92"/>
        <end position="111"/>
    </location>
</feature>
<feature type="transmembrane region" description="Helical" evidence="2">
    <location>
        <begin position="117"/>
        <end position="142"/>
    </location>
</feature>
<feature type="transmembrane region" description="Helical" evidence="2">
    <location>
        <begin position="182"/>
        <end position="199"/>
    </location>
</feature>
<feature type="transmembrane region" description="Helical" evidence="2">
    <location>
        <begin position="337"/>
        <end position="363"/>
    </location>
</feature>
<dbReference type="GO" id="GO:0005886">
    <property type="term" value="C:plasma membrane"/>
    <property type="evidence" value="ECO:0007669"/>
    <property type="project" value="TreeGrafter"/>
</dbReference>
<name>A0AA86MED8_9BURK</name>
<dbReference type="EMBL" id="AP028947">
    <property type="protein sequence ID" value="BET26921.1"/>
    <property type="molecule type" value="Genomic_DNA"/>
</dbReference>
<evidence type="ECO:0000256" key="1">
    <source>
        <dbReference type="ARBA" id="ARBA00009617"/>
    </source>
</evidence>
<protein>
    <submittedName>
        <fullName evidence="3">MFS transporter</fullName>
    </submittedName>
</protein>
<dbReference type="InterPro" id="IPR039672">
    <property type="entry name" value="MFS_2"/>
</dbReference>
<feature type="transmembrane region" description="Helical" evidence="2">
    <location>
        <begin position="430"/>
        <end position="449"/>
    </location>
</feature>
<dbReference type="Proteomes" id="UP001329151">
    <property type="component" value="Chromosome"/>
</dbReference>